<dbReference type="EMBL" id="BMAW01087367">
    <property type="protein sequence ID" value="GFS29343.1"/>
    <property type="molecule type" value="Genomic_DNA"/>
</dbReference>
<name>A0A8X6I3I7_NEPPI</name>
<dbReference type="AlphaFoldDB" id="A0A8X6I3I7"/>
<protein>
    <submittedName>
        <fullName evidence="1">Uncharacterized protein</fullName>
    </submittedName>
</protein>
<keyword evidence="2" id="KW-1185">Reference proteome</keyword>
<evidence type="ECO:0000313" key="2">
    <source>
        <dbReference type="Proteomes" id="UP000887013"/>
    </source>
</evidence>
<evidence type="ECO:0000313" key="1">
    <source>
        <dbReference type="EMBL" id="GFS29343.1"/>
    </source>
</evidence>
<proteinExistence type="predicted"/>
<gene>
    <name evidence="1" type="ORF">NPIL_586301</name>
</gene>
<dbReference type="Proteomes" id="UP000887013">
    <property type="component" value="Unassembled WGS sequence"/>
</dbReference>
<accession>A0A8X6I3I7</accession>
<organism evidence="1 2">
    <name type="scientific">Nephila pilipes</name>
    <name type="common">Giant wood spider</name>
    <name type="synonym">Nephila maculata</name>
    <dbReference type="NCBI Taxonomy" id="299642"/>
    <lineage>
        <taxon>Eukaryota</taxon>
        <taxon>Metazoa</taxon>
        <taxon>Ecdysozoa</taxon>
        <taxon>Arthropoda</taxon>
        <taxon>Chelicerata</taxon>
        <taxon>Arachnida</taxon>
        <taxon>Araneae</taxon>
        <taxon>Araneomorphae</taxon>
        <taxon>Entelegynae</taxon>
        <taxon>Araneoidea</taxon>
        <taxon>Nephilidae</taxon>
        <taxon>Nephila</taxon>
    </lineage>
</organism>
<sequence>MLKGTGLLRISLIYNEEPPIFRTMMFGGIRDSKQKSSAMRLVIFTSDLPHSVKEWRFDLAPDPLPATSFLMELCEVTGRNLILSHTGAFLLFIWEDDKRGKRENFSKGEQNKKVLRCTIELRSIELIIYAPLRMHCAHNTLKRDELRFINQVCPISRHLGVALWFPSSHSFQNKRGNTQGRSLSKKPRGFALTPLIQIQRNNTGDRSMDNDITPGKLRRVTFHKDQKSELMSEDFSFQSQESERHRSELSTERNDLKLYGLDDKYLYILNWPQMLVRVLITVLNMNIINIM</sequence>
<comment type="caution">
    <text evidence="1">The sequence shown here is derived from an EMBL/GenBank/DDBJ whole genome shotgun (WGS) entry which is preliminary data.</text>
</comment>
<reference evidence="1" key="1">
    <citation type="submission" date="2020-08" db="EMBL/GenBank/DDBJ databases">
        <title>Multicomponent nature underlies the extraordinary mechanical properties of spider dragline silk.</title>
        <authorList>
            <person name="Kono N."/>
            <person name="Nakamura H."/>
            <person name="Mori M."/>
            <person name="Yoshida Y."/>
            <person name="Ohtoshi R."/>
            <person name="Malay A.D."/>
            <person name="Moran D.A.P."/>
            <person name="Tomita M."/>
            <person name="Numata K."/>
            <person name="Arakawa K."/>
        </authorList>
    </citation>
    <scope>NUCLEOTIDE SEQUENCE</scope>
</reference>